<evidence type="ECO:0000313" key="1">
    <source>
        <dbReference type="EMBL" id="KAK5956175.1"/>
    </source>
</evidence>
<sequence>MSTHASRLVVPPPVYESANKCRPPKLTVALSQILHPLFRLLSAPNREAPAHPPKKSTLMSLAYGLRRMILVEWIRSSEWQLTPARRLPLFRQPRRSSWKKRPTRWVIAEIGTKEEVLHNAAELRMLSRDFYAESTSVFWDMAVLSIASCWGWHDKNGHGTRCAQRVQPILLVFSSNLQSLEVSYHQLTWLTPRLEASIEEQSRPNLSFGLAPHLKHLYLWASYRYEPCAWYSPPAEFIALLHATKTFQVTITFRVYKGSAHGAVDIGRFVTNDDSLDTFAPDAFRWQWIFDDSVKESDHERLASIADRTIDQFLLRARTNSEQKEKLFRLKFPAALSMAAADALVLLQFAFYNVFISSTPNYIAQIPERRPLESTMLPTMKLFSPEFDGQPASTTRALAGSVRAKLYHVLTQCQSRLASIRGEALNTSPQHRADAVLTLSGAHQVAPPTLTTLPLEIQQQIYQEWFSSISWSIIDANICTAWGRFTYIPPKSRTGKKLLKQRLQQYQPGQPVYIIAETGRSRIPMCNSVELRMVSRAFYNACNPIFFRKVAFDISCRLWDLWAHDHKDLKLPLVLSSRLQYLDLDFEHIELLLPTLVTTTATFTAGYRPELIMALVPNLKHLETRCRGSCSRVSFGYKVTLYGPGDPQVLAFCHARKMFRTTITFLVESNIGFGLCNTVSYVMDSKHGEGLAAPVMFDVDSAEGQSPCDVVPLLEKELMVRRRDELTEEEQAQQEREVVKAFVDVSSTFGCDRSVWGHPWDSKPWDIVTARG</sequence>
<reference evidence="1 2" key="1">
    <citation type="submission" date="2022-12" db="EMBL/GenBank/DDBJ databases">
        <title>Genomic features and morphological characterization of a novel Knufia sp. strain isolated from spacecraft assembly facility.</title>
        <authorList>
            <person name="Teixeira M."/>
            <person name="Chander A.M."/>
            <person name="Stajich J.E."/>
            <person name="Venkateswaran K."/>
        </authorList>
    </citation>
    <scope>NUCLEOTIDE SEQUENCE [LARGE SCALE GENOMIC DNA]</scope>
    <source>
        <strain evidence="1 2">FJI-L2-BK-P2</strain>
    </source>
</reference>
<dbReference type="AlphaFoldDB" id="A0AAN8EUI0"/>
<evidence type="ECO:0000313" key="2">
    <source>
        <dbReference type="Proteomes" id="UP001316803"/>
    </source>
</evidence>
<proteinExistence type="predicted"/>
<dbReference type="EMBL" id="JAKLMC020000005">
    <property type="protein sequence ID" value="KAK5956175.1"/>
    <property type="molecule type" value="Genomic_DNA"/>
</dbReference>
<dbReference type="Proteomes" id="UP001316803">
    <property type="component" value="Unassembled WGS sequence"/>
</dbReference>
<protein>
    <submittedName>
        <fullName evidence="1">Uncharacterized protein</fullName>
    </submittedName>
</protein>
<accession>A0AAN8EUI0</accession>
<keyword evidence="2" id="KW-1185">Reference proteome</keyword>
<name>A0AAN8EUI0_9EURO</name>
<gene>
    <name evidence="1" type="ORF">OHC33_002749</name>
</gene>
<comment type="caution">
    <text evidence="1">The sequence shown here is derived from an EMBL/GenBank/DDBJ whole genome shotgun (WGS) entry which is preliminary data.</text>
</comment>
<organism evidence="1 2">
    <name type="scientific">Knufia fluminis</name>
    <dbReference type="NCBI Taxonomy" id="191047"/>
    <lineage>
        <taxon>Eukaryota</taxon>
        <taxon>Fungi</taxon>
        <taxon>Dikarya</taxon>
        <taxon>Ascomycota</taxon>
        <taxon>Pezizomycotina</taxon>
        <taxon>Eurotiomycetes</taxon>
        <taxon>Chaetothyriomycetidae</taxon>
        <taxon>Chaetothyriales</taxon>
        <taxon>Trichomeriaceae</taxon>
        <taxon>Knufia</taxon>
    </lineage>
</organism>